<evidence type="ECO:0000256" key="15">
    <source>
        <dbReference type="RuleBase" id="RU364006"/>
    </source>
</evidence>
<evidence type="ECO:0000256" key="6">
    <source>
        <dbReference type="ARBA" id="ARBA00022723"/>
    </source>
</evidence>
<proteinExistence type="inferred from homology"/>
<dbReference type="AlphaFoldDB" id="A0A1I4JJL9"/>
<name>A0A1I4JJL9_9BACI</name>
<dbReference type="GO" id="GO:0005829">
    <property type="term" value="C:cytosol"/>
    <property type="evidence" value="ECO:0007669"/>
    <property type="project" value="TreeGrafter"/>
</dbReference>
<feature type="domain" description="CMP/dCMP-type deaminase" evidence="16">
    <location>
        <begin position="1"/>
        <end position="128"/>
    </location>
</feature>
<evidence type="ECO:0000256" key="2">
    <source>
        <dbReference type="ARBA" id="ARBA00003949"/>
    </source>
</evidence>
<evidence type="ECO:0000256" key="3">
    <source>
        <dbReference type="ARBA" id="ARBA00006576"/>
    </source>
</evidence>
<dbReference type="GO" id="GO:0008270">
    <property type="term" value="F:zinc ion binding"/>
    <property type="evidence" value="ECO:0007669"/>
    <property type="project" value="UniProtKB-UniRule"/>
</dbReference>
<feature type="binding site" evidence="14">
    <location>
        <position position="86"/>
    </location>
    <ligand>
        <name>Zn(2+)</name>
        <dbReference type="ChEBI" id="CHEBI:29105"/>
        <note>catalytic</note>
    </ligand>
</feature>
<organism evidence="17 18">
    <name type="scientific">Salibacterium qingdaonense</name>
    <dbReference type="NCBI Taxonomy" id="266892"/>
    <lineage>
        <taxon>Bacteria</taxon>
        <taxon>Bacillati</taxon>
        <taxon>Bacillota</taxon>
        <taxon>Bacilli</taxon>
        <taxon>Bacillales</taxon>
        <taxon>Bacillaceae</taxon>
    </lineage>
</organism>
<feature type="binding site" evidence="13">
    <location>
        <begin position="42"/>
        <end position="48"/>
    </location>
    <ligand>
        <name>substrate</name>
    </ligand>
</feature>
<dbReference type="STRING" id="266892.SAMN04488054_103182"/>
<feature type="binding site" evidence="14">
    <location>
        <position position="89"/>
    </location>
    <ligand>
        <name>Zn(2+)</name>
        <dbReference type="ChEBI" id="CHEBI:29105"/>
        <note>catalytic</note>
    </ligand>
</feature>
<dbReference type="OrthoDB" id="9795347at2"/>
<dbReference type="GO" id="GO:0004126">
    <property type="term" value="F:cytidine deaminase activity"/>
    <property type="evidence" value="ECO:0007669"/>
    <property type="project" value="UniProtKB-UniRule"/>
</dbReference>
<sequence length="133" mass="14091">MLDQELIEKAAAARDKAYVPYSKFGVGAAVSTENSQVFTGCNIENASYGLTNCAERTAVFKAVSFGEKNINEIAVTADTPGPVAPCGACRQVLSEFLRPDARVILANLKGDINVTTMAALLPGAFEAEDMNNE</sequence>
<dbReference type="PROSITE" id="PS51747">
    <property type="entry name" value="CYT_DCMP_DEAMINASES_2"/>
    <property type="match status" value="1"/>
</dbReference>
<evidence type="ECO:0000256" key="14">
    <source>
        <dbReference type="PIRSR" id="PIRSR606262-3"/>
    </source>
</evidence>
<dbReference type="GO" id="GO:0055086">
    <property type="term" value="P:nucleobase-containing small molecule metabolic process"/>
    <property type="evidence" value="ECO:0007669"/>
    <property type="project" value="UniProtKB-ARBA"/>
</dbReference>
<dbReference type="InterPro" id="IPR006262">
    <property type="entry name" value="Cyt_deam_tetra"/>
</dbReference>
<keyword evidence="7 15" id="KW-0378">Hydrolase</keyword>
<comment type="function">
    <text evidence="2 15">This enzyme scavenges exogenous and endogenous cytidine and 2'-deoxycytidine for UMP synthesis.</text>
</comment>
<reference evidence="17 18" key="1">
    <citation type="submission" date="2016-10" db="EMBL/GenBank/DDBJ databases">
        <authorList>
            <person name="de Groot N.N."/>
        </authorList>
    </citation>
    <scope>NUCLEOTIDE SEQUENCE [LARGE SCALE GENOMIC DNA]</scope>
    <source>
        <strain evidence="17 18">CGMCC 1.6134</strain>
    </source>
</reference>
<evidence type="ECO:0000256" key="13">
    <source>
        <dbReference type="PIRSR" id="PIRSR606262-2"/>
    </source>
</evidence>
<comment type="cofactor">
    <cofactor evidence="1 14 15">
        <name>Zn(2+)</name>
        <dbReference type="ChEBI" id="CHEBI:29105"/>
    </cofactor>
</comment>
<evidence type="ECO:0000313" key="17">
    <source>
        <dbReference type="EMBL" id="SFL66461.1"/>
    </source>
</evidence>
<comment type="catalytic activity">
    <reaction evidence="10 15">
        <text>2'-deoxycytidine + H2O + H(+) = 2'-deoxyuridine + NH4(+)</text>
        <dbReference type="Rhea" id="RHEA:13433"/>
        <dbReference type="ChEBI" id="CHEBI:15377"/>
        <dbReference type="ChEBI" id="CHEBI:15378"/>
        <dbReference type="ChEBI" id="CHEBI:15698"/>
        <dbReference type="ChEBI" id="CHEBI:16450"/>
        <dbReference type="ChEBI" id="CHEBI:28938"/>
        <dbReference type="EC" id="3.5.4.5"/>
    </reaction>
</comment>
<dbReference type="InterPro" id="IPR050202">
    <property type="entry name" value="Cyt/Deoxycyt_deaminase"/>
</dbReference>
<dbReference type="SUPFAM" id="SSF53927">
    <property type="entry name" value="Cytidine deaminase-like"/>
    <property type="match status" value="1"/>
</dbReference>
<keyword evidence="8 14" id="KW-0862">Zinc</keyword>
<dbReference type="CDD" id="cd01283">
    <property type="entry name" value="cytidine_deaminase"/>
    <property type="match status" value="1"/>
</dbReference>
<dbReference type="Proteomes" id="UP000199668">
    <property type="component" value="Unassembled WGS sequence"/>
</dbReference>
<dbReference type="NCBIfam" id="NF004064">
    <property type="entry name" value="PRK05578.1"/>
    <property type="match status" value="1"/>
</dbReference>
<feature type="binding site" evidence="14">
    <location>
        <position position="53"/>
    </location>
    <ligand>
        <name>Zn(2+)</name>
        <dbReference type="ChEBI" id="CHEBI:29105"/>
        <note>catalytic</note>
    </ligand>
</feature>
<evidence type="ECO:0000313" key="18">
    <source>
        <dbReference type="Proteomes" id="UP000199668"/>
    </source>
</evidence>
<evidence type="ECO:0000256" key="5">
    <source>
        <dbReference type="ARBA" id="ARBA00018266"/>
    </source>
</evidence>
<evidence type="ECO:0000256" key="4">
    <source>
        <dbReference type="ARBA" id="ARBA00012783"/>
    </source>
</evidence>
<evidence type="ECO:0000256" key="10">
    <source>
        <dbReference type="ARBA" id="ARBA00049252"/>
    </source>
</evidence>
<dbReference type="InterPro" id="IPR016193">
    <property type="entry name" value="Cytidine_deaminase-like"/>
</dbReference>
<dbReference type="RefSeq" id="WP_090925740.1">
    <property type="nucleotide sequence ID" value="NZ_FOTY01000003.1"/>
</dbReference>
<dbReference type="InterPro" id="IPR002125">
    <property type="entry name" value="CMP_dCMP_dom"/>
</dbReference>
<dbReference type="EC" id="3.5.4.5" evidence="4 15"/>
<dbReference type="Pfam" id="PF00383">
    <property type="entry name" value="dCMP_cyt_deam_1"/>
    <property type="match status" value="1"/>
</dbReference>
<dbReference type="PANTHER" id="PTHR11644:SF2">
    <property type="entry name" value="CYTIDINE DEAMINASE"/>
    <property type="match status" value="1"/>
</dbReference>
<evidence type="ECO:0000256" key="8">
    <source>
        <dbReference type="ARBA" id="ARBA00022833"/>
    </source>
</evidence>
<protein>
    <recommendedName>
        <fullName evidence="5 15">Cytidine deaminase</fullName>
        <ecNumber evidence="4 15">3.5.4.5</ecNumber>
    </recommendedName>
    <alternativeName>
        <fullName evidence="9 15">Cytidine aminohydrolase</fullName>
    </alternativeName>
</protein>
<keyword evidence="18" id="KW-1185">Reference proteome</keyword>
<dbReference type="GO" id="GO:0072527">
    <property type="term" value="P:pyrimidine-containing compound metabolic process"/>
    <property type="evidence" value="ECO:0007669"/>
    <property type="project" value="UniProtKB-ARBA"/>
</dbReference>
<dbReference type="InterPro" id="IPR016192">
    <property type="entry name" value="APOBEC/CMP_deaminase_Zn-bd"/>
</dbReference>
<keyword evidence="6 14" id="KW-0479">Metal-binding</keyword>
<dbReference type="Gene3D" id="3.40.140.10">
    <property type="entry name" value="Cytidine Deaminase, domain 2"/>
    <property type="match status" value="1"/>
</dbReference>
<feature type="active site" description="Proton donor" evidence="12">
    <location>
        <position position="55"/>
    </location>
</feature>
<evidence type="ECO:0000259" key="16">
    <source>
        <dbReference type="PROSITE" id="PS51747"/>
    </source>
</evidence>
<accession>A0A1I4JJL9</accession>
<evidence type="ECO:0000256" key="7">
    <source>
        <dbReference type="ARBA" id="ARBA00022801"/>
    </source>
</evidence>
<dbReference type="PANTHER" id="PTHR11644">
    <property type="entry name" value="CYTIDINE DEAMINASE"/>
    <property type="match status" value="1"/>
</dbReference>
<dbReference type="NCBIfam" id="TIGR01354">
    <property type="entry name" value="cyt_deam_tetra"/>
    <property type="match status" value="1"/>
</dbReference>
<comment type="similarity">
    <text evidence="3 15">Belongs to the cytidine and deoxycytidylate deaminase family.</text>
</comment>
<dbReference type="GO" id="GO:0042802">
    <property type="term" value="F:identical protein binding"/>
    <property type="evidence" value="ECO:0007669"/>
    <property type="project" value="UniProtKB-ARBA"/>
</dbReference>
<evidence type="ECO:0000256" key="11">
    <source>
        <dbReference type="ARBA" id="ARBA00049558"/>
    </source>
</evidence>
<dbReference type="PROSITE" id="PS00903">
    <property type="entry name" value="CYT_DCMP_DEAMINASES_1"/>
    <property type="match status" value="1"/>
</dbReference>
<dbReference type="EMBL" id="FOTY01000003">
    <property type="protein sequence ID" value="SFL66461.1"/>
    <property type="molecule type" value="Genomic_DNA"/>
</dbReference>
<dbReference type="FunFam" id="3.40.140.10:FF:000008">
    <property type="entry name" value="Cytidine deaminase"/>
    <property type="match status" value="1"/>
</dbReference>
<gene>
    <name evidence="17" type="ORF">SAMN04488054_103182</name>
</gene>
<comment type="catalytic activity">
    <reaction evidence="11 15">
        <text>cytidine + H2O + H(+) = uridine + NH4(+)</text>
        <dbReference type="Rhea" id="RHEA:16069"/>
        <dbReference type="ChEBI" id="CHEBI:15377"/>
        <dbReference type="ChEBI" id="CHEBI:15378"/>
        <dbReference type="ChEBI" id="CHEBI:16704"/>
        <dbReference type="ChEBI" id="CHEBI:17562"/>
        <dbReference type="ChEBI" id="CHEBI:28938"/>
        <dbReference type="EC" id="3.5.4.5"/>
    </reaction>
</comment>
<evidence type="ECO:0000256" key="1">
    <source>
        <dbReference type="ARBA" id="ARBA00001947"/>
    </source>
</evidence>
<evidence type="ECO:0000256" key="9">
    <source>
        <dbReference type="ARBA" id="ARBA00032005"/>
    </source>
</evidence>
<evidence type="ECO:0000256" key="12">
    <source>
        <dbReference type="PIRSR" id="PIRSR606262-1"/>
    </source>
</evidence>